<keyword evidence="1" id="KW-0472">Membrane</keyword>
<evidence type="ECO:0000259" key="2">
    <source>
        <dbReference type="Pfam" id="PF01757"/>
    </source>
</evidence>
<dbReference type="EMBL" id="CP140152">
    <property type="protein sequence ID" value="WQH03908.1"/>
    <property type="molecule type" value="Genomic_DNA"/>
</dbReference>
<keyword evidence="5" id="KW-1185">Reference proteome</keyword>
<proteinExistence type="predicted"/>
<dbReference type="GO" id="GO:0016746">
    <property type="term" value="F:acyltransferase activity"/>
    <property type="evidence" value="ECO:0007669"/>
    <property type="project" value="UniProtKB-KW"/>
</dbReference>
<keyword evidence="1" id="KW-1133">Transmembrane helix</keyword>
<evidence type="ECO:0000256" key="1">
    <source>
        <dbReference type="SAM" id="Phobius"/>
    </source>
</evidence>
<feature type="transmembrane region" description="Helical" evidence="1">
    <location>
        <begin position="315"/>
        <end position="337"/>
    </location>
</feature>
<keyword evidence="4" id="KW-0012">Acyltransferase</keyword>
<dbReference type="Pfam" id="PF01757">
    <property type="entry name" value="Acyl_transf_3"/>
    <property type="match status" value="1"/>
</dbReference>
<feature type="domain" description="SGNH" evidence="3">
    <location>
        <begin position="413"/>
        <end position="649"/>
    </location>
</feature>
<keyword evidence="1" id="KW-0812">Transmembrane</keyword>
<protein>
    <submittedName>
        <fullName evidence="4">Acyltransferase family protein</fullName>
        <ecNumber evidence="4">2.3.1.-</ecNumber>
    </submittedName>
</protein>
<feature type="transmembrane region" description="Helical" evidence="1">
    <location>
        <begin position="80"/>
        <end position="100"/>
    </location>
</feature>
<dbReference type="InterPro" id="IPR050879">
    <property type="entry name" value="Acyltransferase_3"/>
</dbReference>
<feature type="domain" description="Acyltransferase 3" evidence="2">
    <location>
        <begin position="13"/>
        <end position="332"/>
    </location>
</feature>
<dbReference type="PANTHER" id="PTHR23028:SF53">
    <property type="entry name" value="ACYL_TRANSF_3 DOMAIN-CONTAINING PROTEIN"/>
    <property type="match status" value="1"/>
</dbReference>
<feature type="transmembrane region" description="Helical" evidence="1">
    <location>
        <begin position="17"/>
        <end position="33"/>
    </location>
</feature>
<feature type="transmembrane region" description="Helical" evidence="1">
    <location>
        <begin position="287"/>
        <end position="309"/>
    </location>
</feature>
<feature type="transmembrane region" description="Helical" evidence="1">
    <location>
        <begin position="198"/>
        <end position="217"/>
    </location>
</feature>
<feature type="transmembrane region" description="Helical" evidence="1">
    <location>
        <begin position="255"/>
        <end position="275"/>
    </location>
</feature>
<dbReference type="Pfam" id="PF19040">
    <property type="entry name" value="SGNH"/>
    <property type="match status" value="1"/>
</dbReference>
<reference evidence="4 5" key="1">
    <citation type="submission" date="2023-11" db="EMBL/GenBank/DDBJ databases">
        <title>MicrobeMod: A computational toolkit for identifying prokaryotic methylation and restriction-modification with nanopore sequencing.</title>
        <authorList>
            <person name="Crits-Christoph A."/>
            <person name="Kang S.C."/>
            <person name="Lee H."/>
            <person name="Ostrov N."/>
        </authorList>
    </citation>
    <scope>NUCLEOTIDE SEQUENCE [LARGE SCALE GENOMIC DNA]</scope>
    <source>
        <strain evidence="4 5">ATCC 25935</strain>
    </source>
</reference>
<evidence type="ECO:0000259" key="3">
    <source>
        <dbReference type="Pfam" id="PF19040"/>
    </source>
</evidence>
<dbReference type="Proteomes" id="UP001326110">
    <property type="component" value="Chromosome"/>
</dbReference>
<gene>
    <name evidence="4" type="ORF">SR858_23110</name>
</gene>
<accession>A0ABZ0XWF5</accession>
<dbReference type="InterPro" id="IPR043968">
    <property type="entry name" value="SGNH"/>
</dbReference>
<organism evidence="4 5">
    <name type="scientific">Duganella zoogloeoides</name>
    <dbReference type="NCBI Taxonomy" id="75659"/>
    <lineage>
        <taxon>Bacteria</taxon>
        <taxon>Pseudomonadati</taxon>
        <taxon>Pseudomonadota</taxon>
        <taxon>Betaproteobacteria</taxon>
        <taxon>Burkholderiales</taxon>
        <taxon>Oxalobacteraceae</taxon>
        <taxon>Telluria group</taxon>
        <taxon>Duganella</taxon>
    </lineage>
</organism>
<name>A0ABZ0XWF5_9BURK</name>
<feature type="transmembrane region" description="Helical" evidence="1">
    <location>
        <begin position="229"/>
        <end position="249"/>
    </location>
</feature>
<keyword evidence="4" id="KW-0808">Transferase</keyword>
<dbReference type="GeneID" id="43164879"/>
<dbReference type="EC" id="2.3.1.-" evidence="4"/>
<dbReference type="PANTHER" id="PTHR23028">
    <property type="entry name" value="ACETYLTRANSFERASE"/>
    <property type="match status" value="1"/>
</dbReference>
<feature type="transmembrane region" description="Helical" evidence="1">
    <location>
        <begin position="349"/>
        <end position="367"/>
    </location>
</feature>
<evidence type="ECO:0000313" key="4">
    <source>
        <dbReference type="EMBL" id="WQH03908.1"/>
    </source>
</evidence>
<sequence>MTATAPAPNRYLPEIDGLRALAVLLVLLCHARFSAVAGGYIGVDVFFVISGYVVCRSILAGQQAGTFSLKQFYTRRLKRLAPALLLVMAATVAFCLVYNFPGSNLTLLKSIRAVLLLNANIFLARQTGYFDLQADKHPLLHTWSLSVEEQFYLVVPLLLLMVARLRAGYTLALVAGLWAAALAWSWYDVSRAAPGAYFFLQGRLFELLCGVVLVFALHRFPVTARRVWYDAMLLAGLAVIVVCGLRYNAGTPMPGINALWPCLGAVLVIVGIEGAHYCRVLLSNRVAVFLGKISYVLYLWHWPVIFAFGRMGWQSAGAMSAALGLSLALAVATHYFVENPLRRACWSPVKTAALLFLLPVLTVLALLQVARKTDNFMAWYPAHYQQDNADAGSTVFDRPRAKQCWSQVEVTPNALCTVGDAASPRKAVLLGDSHAYHLIDFIDQLGKEHGLAIHDMTFTMCAPIEDSPERAGDPGFQQHAQECRAHGRNTIAWVLSRPEISVVFMSAVWDLYQNTGTGAGVQPTGHGFLPGQINTALARTIGKLEAAGKRVVFLEDLPLLPARLENCVSNRVYLPGRAHDECSFPRAEADARYRDIDAILADMRARFPRTATLHTYDVPCDAQRCHASMAGTGLYAHNDRGHLGAGGSAIYYGAYRARHPGEIEQALAELP</sequence>
<feature type="transmembrane region" description="Helical" evidence="1">
    <location>
        <begin position="167"/>
        <end position="186"/>
    </location>
</feature>
<evidence type="ECO:0000313" key="5">
    <source>
        <dbReference type="Proteomes" id="UP001326110"/>
    </source>
</evidence>
<dbReference type="RefSeq" id="WP_019923258.1">
    <property type="nucleotide sequence ID" value="NZ_CP140152.1"/>
</dbReference>
<dbReference type="InterPro" id="IPR002656">
    <property type="entry name" value="Acyl_transf_3_dom"/>
</dbReference>